<protein>
    <recommendedName>
        <fullName evidence="4">SbsA Ig-like domain-containing protein</fullName>
    </recommendedName>
</protein>
<name>A0A2M8FAN8_9BACT</name>
<dbReference type="InterPro" id="IPR015943">
    <property type="entry name" value="WD40/YVTN_repeat-like_dom_sf"/>
</dbReference>
<organism evidence="2 3">
    <name type="scientific">Candidatus Magasanikbacteria bacterium CG_4_9_14_0_2_um_filter_42_11</name>
    <dbReference type="NCBI Taxonomy" id="1974643"/>
    <lineage>
        <taxon>Bacteria</taxon>
        <taxon>Candidatus Magasanikiibacteriota</taxon>
    </lineage>
</organism>
<evidence type="ECO:0000313" key="2">
    <source>
        <dbReference type="EMBL" id="PJC52786.1"/>
    </source>
</evidence>
<dbReference type="EMBL" id="PFRH01000039">
    <property type="protein sequence ID" value="PJC52786.1"/>
    <property type="molecule type" value="Genomic_DNA"/>
</dbReference>
<dbReference type="InterPro" id="IPR043993">
    <property type="entry name" value="T4SS_pilin"/>
</dbReference>
<feature type="transmembrane region" description="Helical" evidence="1">
    <location>
        <begin position="110"/>
        <end position="129"/>
    </location>
</feature>
<dbReference type="Pfam" id="PF18895">
    <property type="entry name" value="T4SS_pilin"/>
    <property type="match status" value="1"/>
</dbReference>
<keyword evidence="1" id="KW-0812">Transmembrane</keyword>
<dbReference type="SUPFAM" id="SSF101908">
    <property type="entry name" value="Putative isomerase YbhE"/>
    <property type="match status" value="1"/>
</dbReference>
<comment type="caution">
    <text evidence="2">The sequence shown here is derived from an EMBL/GenBank/DDBJ whole genome shotgun (WGS) entry which is preliminary data.</text>
</comment>
<dbReference type="Gene3D" id="2.130.10.10">
    <property type="entry name" value="YVTN repeat-like/Quinoprotein amine dehydrogenase"/>
    <property type="match status" value="1"/>
</dbReference>
<dbReference type="AlphaFoldDB" id="A0A2M8FAN8"/>
<feature type="transmembrane region" description="Helical" evidence="1">
    <location>
        <begin position="65"/>
        <end position="89"/>
    </location>
</feature>
<gene>
    <name evidence="2" type="ORF">CO030_01035</name>
</gene>
<keyword evidence="1" id="KW-1133">Transmembrane helix</keyword>
<reference evidence="3" key="1">
    <citation type="submission" date="2017-09" db="EMBL/GenBank/DDBJ databases">
        <title>Depth-based differentiation of microbial function through sediment-hosted aquifers and enrichment of novel symbionts in the deep terrestrial subsurface.</title>
        <authorList>
            <person name="Probst A.J."/>
            <person name="Ladd B."/>
            <person name="Jarett J.K."/>
            <person name="Geller-Mcgrath D.E."/>
            <person name="Sieber C.M.K."/>
            <person name="Emerson J.B."/>
            <person name="Anantharaman K."/>
            <person name="Thomas B.C."/>
            <person name="Malmstrom R."/>
            <person name="Stieglmeier M."/>
            <person name="Klingl A."/>
            <person name="Woyke T."/>
            <person name="Ryan C.M."/>
            <person name="Banfield J.F."/>
        </authorList>
    </citation>
    <scope>NUCLEOTIDE SEQUENCE [LARGE SCALE GENOMIC DNA]</scope>
</reference>
<dbReference type="Proteomes" id="UP000231456">
    <property type="component" value="Unassembled WGS sequence"/>
</dbReference>
<sequence length="1036" mass="112169">MRQIFKSLRCRYAKSVPFLVTLLVFSVALVLFSFAPSFVHAQGDFGVAQVDGQIALSGDSIVVIMLRVIRILLGFLGLILVVMIIYAGYTIMTSAGNEEKVERGKTIIKNAVIGTAIILFSFIIVQFAINILGGASGAIPQAQPPIPGQQVFVGGGSLGDVIKDHYPEPNQGDVYRNTKIVITFTESIDPKSLIDDANDNGIFGDCLDSGSTRLCDTLKTDVIAINRLDGKNDTAEGDVITATAQASYEANDDVHTFVFKPETLLGNEEADQWHRVIVTNDVLNTSGDSIFANRRDDSYIWEFETNTEVDLSPPFVVDVSPDPGESVEKNRALKITFNEPVDPMMVQGVLSPESSFHNIIVDMRPTEEVVAPTEEALPPFTLSEISPYVGTALAMATDDRFLYVADATSAKKIDLNDPTNVSTFFTTQKTLHTLQLHNGKLYLVVDRDIVVFDPETTEQIDVITNVVTRFPFALAFSGSYAYLSSEQNILVIDIEPASQTFGNILHTLATPIDPNTNFIFRMVIEGNKLYYIKVSQLGVLGIVDITDRTQPIMITAVSTGQAPLGLAAYGDVVYVATNGGQLKSFDVSPGSDLVPENISFNSSLYPPVAGGIGTLFFDDGLLFIGLKRAVKVFSVAVDPLHPTFKFSYPESAESILPNTQDKPSFTYSNGTVFVKYASQNIFALNMTGRNGALAPTPRLRTSVDGTWTITNGYRTVQFVSNEACGINSCGETIYCLPTLCDPADTACTVTYSVLARTASLDAPDGDSFVSAGLFDGVEDLAANAMDSAPEYADDDRSLSPGAHDFILSEGTDWKHKPPMLDEKTVQPGELSSDNYWWFFTVENRIDSEAPYIEQVSPGIDQPGVAPLTPVDIHFSKEMMSSNGASLVEYPDSGVGLGYYQRSFDHDVAGVTKTTLSLFHPARPFGMFGIDHWYFPTIPGSVKAMNQFCMYPGRGPIANAPQAGMSSPACKVSYNDDGSIESISSCVPSSFQVTSSTDTGCVSIGTGINKAQPDTATCLELLQTDTVSPTQFGTQQQ</sequence>
<proteinExistence type="predicted"/>
<keyword evidence="1" id="KW-0472">Membrane</keyword>
<accession>A0A2M8FAN8</accession>
<evidence type="ECO:0000256" key="1">
    <source>
        <dbReference type="SAM" id="Phobius"/>
    </source>
</evidence>
<evidence type="ECO:0000313" key="3">
    <source>
        <dbReference type="Proteomes" id="UP000231456"/>
    </source>
</evidence>
<evidence type="ECO:0008006" key="4">
    <source>
        <dbReference type="Google" id="ProtNLM"/>
    </source>
</evidence>